<name>A0A7I7U6R0_MYCPF</name>
<proteinExistence type="predicted"/>
<dbReference type="RefSeq" id="WP_163767153.1">
    <property type="nucleotide sequence ID" value="NZ_AP022598.1"/>
</dbReference>
<accession>A0A7I7U6R0</accession>
<sequence length="159" mass="16719">MAFTLTDVQQAALLEALGLPADTTDPELVVDTVTDLVAQAEALDPAKPSTVAAAAKKAGMELLDKDAANALRRDAAEGRKMAAAAAQERIAASVDDAIRKGKITPGRRKHWVNLISADPEMADVLAKVPDETAAPMSETGHSMNPEPGSDLAEPGEWFY</sequence>
<gene>
    <name evidence="2" type="ORF">MPRF_38960</name>
</gene>
<dbReference type="AlphaFoldDB" id="A0A7I7U6R0"/>
<feature type="region of interest" description="Disordered" evidence="1">
    <location>
        <begin position="134"/>
        <end position="159"/>
    </location>
</feature>
<evidence type="ECO:0000256" key="1">
    <source>
        <dbReference type="SAM" id="MobiDB-lite"/>
    </source>
</evidence>
<dbReference type="Proteomes" id="UP000466554">
    <property type="component" value="Chromosome"/>
</dbReference>
<organism evidence="2 3">
    <name type="scientific">Mycolicibacterium parafortuitum</name>
    <name type="common">Mycobacterium parafortuitum</name>
    <dbReference type="NCBI Taxonomy" id="39692"/>
    <lineage>
        <taxon>Bacteria</taxon>
        <taxon>Bacillati</taxon>
        <taxon>Actinomycetota</taxon>
        <taxon>Actinomycetes</taxon>
        <taxon>Mycobacteriales</taxon>
        <taxon>Mycobacteriaceae</taxon>
        <taxon>Mycolicibacterium</taxon>
    </lineage>
</organism>
<evidence type="ECO:0000313" key="3">
    <source>
        <dbReference type="Proteomes" id="UP000466554"/>
    </source>
</evidence>
<evidence type="ECO:0008006" key="4">
    <source>
        <dbReference type="Google" id="ProtNLM"/>
    </source>
</evidence>
<dbReference type="EMBL" id="AP022598">
    <property type="protein sequence ID" value="BBY76997.1"/>
    <property type="molecule type" value="Genomic_DNA"/>
</dbReference>
<evidence type="ECO:0000313" key="2">
    <source>
        <dbReference type="EMBL" id="BBY76997.1"/>
    </source>
</evidence>
<protein>
    <recommendedName>
        <fullName evidence="4">Mu-like prophage I protein</fullName>
    </recommendedName>
</protein>
<reference evidence="2 3" key="1">
    <citation type="journal article" date="2019" name="Emerg. Microbes Infect.">
        <title>Comprehensive subspecies identification of 175 nontuberculous mycobacteria species based on 7547 genomic profiles.</title>
        <authorList>
            <person name="Matsumoto Y."/>
            <person name="Kinjo T."/>
            <person name="Motooka D."/>
            <person name="Nabeya D."/>
            <person name="Jung N."/>
            <person name="Uechi K."/>
            <person name="Horii T."/>
            <person name="Iida T."/>
            <person name="Fujita J."/>
            <person name="Nakamura S."/>
        </authorList>
    </citation>
    <scope>NUCLEOTIDE SEQUENCE [LARGE SCALE GENOMIC DNA]</scope>
    <source>
        <strain evidence="2 3">JCM 6367</strain>
    </source>
</reference>